<feature type="transmembrane region" description="Helical" evidence="9">
    <location>
        <begin position="565"/>
        <end position="588"/>
    </location>
</feature>
<feature type="domain" description="ABC transporter" evidence="10">
    <location>
        <begin position="27"/>
        <end position="259"/>
    </location>
</feature>
<dbReference type="EMBL" id="JAEACQ010000223">
    <property type="protein sequence ID" value="MBL7629223.1"/>
    <property type="molecule type" value="Genomic_DNA"/>
</dbReference>
<feature type="transmembrane region" description="Helical" evidence="9">
    <location>
        <begin position="386"/>
        <end position="405"/>
    </location>
</feature>
<evidence type="ECO:0000313" key="12">
    <source>
        <dbReference type="Proteomes" id="UP000604475"/>
    </source>
</evidence>
<dbReference type="InterPro" id="IPR027417">
    <property type="entry name" value="P-loop_NTPase"/>
</dbReference>
<dbReference type="InterPro" id="IPR017871">
    <property type="entry name" value="ABC_transporter-like_CS"/>
</dbReference>
<dbReference type="AlphaFoldDB" id="A0A937RBS6"/>
<feature type="compositionally biased region" description="Low complexity" evidence="8">
    <location>
        <begin position="286"/>
        <end position="300"/>
    </location>
</feature>
<evidence type="ECO:0000256" key="2">
    <source>
        <dbReference type="ARBA" id="ARBA00022448"/>
    </source>
</evidence>
<evidence type="ECO:0000256" key="7">
    <source>
        <dbReference type="ARBA" id="ARBA00023136"/>
    </source>
</evidence>
<protein>
    <submittedName>
        <fullName evidence="11">ATP-binding cassette domain-containing protein</fullName>
    </submittedName>
</protein>
<evidence type="ECO:0000256" key="3">
    <source>
        <dbReference type="ARBA" id="ARBA00022692"/>
    </source>
</evidence>
<reference evidence="11" key="1">
    <citation type="submission" date="2020-12" db="EMBL/GenBank/DDBJ databases">
        <title>Genomic characterization of non-nitrogen-fixing Frankia strains.</title>
        <authorList>
            <person name="Carlos-Shanley C."/>
            <person name="Guerra T."/>
            <person name="Hahn D."/>
        </authorList>
    </citation>
    <scope>NUCLEOTIDE SEQUENCE</scope>
    <source>
        <strain evidence="11">CN6</strain>
    </source>
</reference>
<dbReference type="InterPro" id="IPR003439">
    <property type="entry name" value="ABC_transporter-like_ATP-bd"/>
</dbReference>
<keyword evidence="7 9" id="KW-0472">Membrane</keyword>
<feature type="transmembrane region" description="Helical" evidence="9">
    <location>
        <begin position="458"/>
        <end position="481"/>
    </location>
</feature>
<dbReference type="InterPro" id="IPR013525">
    <property type="entry name" value="ABC2_TM"/>
</dbReference>
<dbReference type="Proteomes" id="UP000604475">
    <property type="component" value="Unassembled WGS sequence"/>
</dbReference>
<feature type="transmembrane region" description="Helical" evidence="9">
    <location>
        <begin position="417"/>
        <end position="446"/>
    </location>
</feature>
<evidence type="ECO:0000256" key="8">
    <source>
        <dbReference type="SAM" id="MobiDB-lite"/>
    </source>
</evidence>
<dbReference type="PROSITE" id="PS00211">
    <property type="entry name" value="ABC_TRANSPORTER_1"/>
    <property type="match status" value="1"/>
</dbReference>
<dbReference type="GO" id="GO:0140359">
    <property type="term" value="F:ABC-type transporter activity"/>
    <property type="evidence" value="ECO:0007669"/>
    <property type="project" value="InterPro"/>
</dbReference>
<feature type="region of interest" description="Disordered" evidence="8">
    <location>
        <begin position="277"/>
        <end position="307"/>
    </location>
</feature>
<dbReference type="RefSeq" id="WP_203003507.1">
    <property type="nucleotide sequence ID" value="NZ_JADWYU010000160.1"/>
</dbReference>
<sequence length="597" mass="60565">MTTTAWAPPGSEAGGLAGAGRAGARGVRIDAVGVGQRSGRQETLTDVSLSIGAGELVAVAGGSGAGKTTLLVTLAGLRAPAAGTVRHDGAPPGSAVGAGVGYVPQDDIIHPELPPRRTLRYAARLRLPAATSAAAADAAVEQVLRDLDLADCADVPVRALSGGQRKRASIAVELLARPRLLFLDEPTSGLDPATTIEVLGILRRIASAGATVVLTTHDPAVLAGCDRVVLLARGGRLAFDGPPAEAPAHFGARDLVDVYVRLAADPEAFASRFARAAAPPTPAAPPSSAAPSSAAVPRPRGAGGPAARERFLEADTRPARRGGAGAWRTWWLLTRRNVEVMTRSRLTAAVLVGSPLLVTVMMATLFQPGAFAPDDPADLGPAPTMFWIAFAGFFFGLTYGLPQIVGEVEVFRRERFAGLGAGVYVAAKIAALVPVLAAVGAVLLGVLRVTGRLPGAGVGVYLGLFGVLMIEAVAALALGLLASAAVSDTAQAALALPMLCFPQVLFAGAIVPIDQMSPPGRLVGAVMATRYAFEALGQVIGLDGYVATVPAMAGYGDTFDGGAGAAVRGVVTLALFAVACAGGAMWVLRRRARGAGA</sequence>
<dbReference type="PANTHER" id="PTHR48041">
    <property type="entry name" value="ABC TRANSPORTER G FAMILY MEMBER 28"/>
    <property type="match status" value="1"/>
</dbReference>
<organism evidence="11 12">
    <name type="scientific">Frankia nepalensis</name>
    <dbReference type="NCBI Taxonomy" id="1836974"/>
    <lineage>
        <taxon>Bacteria</taxon>
        <taxon>Bacillati</taxon>
        <taxon>Actinomycetota</taxon>
        <taxon>Actinomycetes</taxon>
        <taxon>Frankiales</taxon>
        <taxon>Frankiaceae</taxon>
        <taxon>Frankia</taxon>
    </lineage>
</organism>
<evidence type="ECO:0000259" key="10">
    <source>
        <dbReference type="PROSITE" id="PS50893"/>
    </source>
</evidence>
<evidence type="ECO:0000256" key="1">
    <source>
        <dbReference type="ARBA" id="ARBA00004141"/>
    </source>
</evidence>
<comment type="caution">
    <text evidence="11">The sequence shown here is derived from an EMBL/GenBank/DDBJ whole genome shotgun (WGS) entry which is preliminary data.</text>
</comment>
<dbReference type="InterPro" id="IPR003593">
    <property type="entry name" value="AAA+_ATPase"/>
</dbReference>
<keyword evidence="2" id="KW-0813">Transport</keyword>
<dbReference type="GO" id="GO:0016020">
    <property type="term" value="C:membrane"/>
    <property type="evidence" value="ECO:0007669"/>
    <property type="project" value="UniProtKB-SubCell"/>
</dbReference>
<evidence type="ECO:0000256" key="4">
    <source>
        <dbReference type="ARBA" id="ARBA00022741"/>
    </source>
</evidence>
<dbReference type="PANTHER" id="PTHR48041:SF139">
    <property type="entry name" value="PROTEIN SCARLET"/>
    <property type="match status" value="1"/>
</dbReference>
<dbReference type="Gene3D" id="3.40.50.300">
    <property type="entry name" value="P-loop containing nucleotide triphosphate hydrolases"/>
    <property type="match status" value="1"/>
</dbReference>
<keyword evidence="12" id="KW-1185">Reference proteome</keyword>
<dbReference type="PROSITE" id="PS50893">
    <property type="entry name" value="ABC_TRANSPORTER_2"/>
    <property type="match status" value="1"/>
</dbReference>
<dbReference type="Pfam" id="PF00005">
    <property type="entry name" value="ABC_tran"/>
    <property type="match status" value="1"/>
</dbReference>
<keyword evidence="6 9" id="KW-1133">Transmembrane helix</keyword>
<evidence type="ECO:0000256" key="6">
    <source>
        <dbReference type="ARBA" id="ARBA00022989"/>
    </source>
</evidence>
<dbReference type="SMART" id="SM00382">
    <property type="entry name" value="AAA"/>
    <property type="match status" value="1"/>
</dbReference>
<dbReference type="GO" id="GO:0016887">
    <property type="term" value="F:ATP hydrolysis activity"/>
    <property type="evidence" value="ECO:0007669"/>
    <property type="project" value="InterPro"/>
</dbReference>
<evidence type="ECO:0000256" key="9">
    <source>
        <dbReference type="SAM" id="Phobius"/>
    </source>
</evidence>
<feature type="transmembrane region" description="Helical" evidence="9">
    <location>
        <begin position="346"/>
        <end position="366"/>
    </location>
</feature>
<accession>A0A937RBS6</accession>
<gene>
    <name evidence="11" type="ORF">I7412_19065</name>
</gene>
<feature type="transmembrane region" description="Helical" evidence="9">
    <location>
        <begin position="493"/>
        <end position="513"/>
    </location>
</feature>
<keyword evidence="4" id="KW-0547">Nucleotide-binding</keyword>
<dbReference type="Pfam" id="PF01061">
    <property type="entry name" value="ABC2_membrane"/>
    <property type="match status" value="1"/>
</dbReference>
<comment type="subcellular location">
    <subcellularLocation>
        <location evidence="1">Membrane</location>
        <topology evidence="1">Multi-pass membrane protein</topology>
    </subcellularLocation>
</comment>
<keyword evidence="3 9" id="KW-0812">Transmembrane</keyword>
<evidence type="ECO:0000313" key="11">
    <source>
        <dbReference type="EMBL" id="MBL7629223.1"/>
    </source>
</evidence>
<proteinExistence type="predicted"/>
<dbReference type="GO" id="GO:0005524">
    <property type="term" value="F:ATP binding"/>
    <property type="evidence" value="ECO:0007669"/>
    <property type="project" value="UniProtKB-KW"/>
</dbReference>
<dbReference type="SUPFAM" id="SSF52540">
    <property type="entry name" value="P-loop containing nucleoside triphosphate hydrolases"/>
    <property type="match status" value="1"/>
</dbReference>
<name>A0A937RBS6_9ACTN</name>
<keyword evidence="5 11" id="KW-0067">ATP-binding</keyword>
<dbReference type="InterPro" id="IPR050352">
    <property type="entry name" value="ABCG_transporters"/>
</dbReference>
<evidence type="ECO:0000256" key="5">
    <source>
        <dbReference type="ARBA" id="ARBA00022840"/>
    </source>
</evidence>